<reference evidence="2 3" key="1">
    <citation type="journal article" date="2018" name="Elife">
        <title>Firefly genomes illuminate parallel origins of bioluminescence in beetles.</title>
        <authorList>
            <person name="Fallon T.R."/>
            <person name="Lower S.E."/>
            <person name="Chang C.H."/>
            <person name="Bessho-Uehara M."/>
            <person name="Martin G.J."/>
            <person name="Bewick A.J."/>
            <person name="Behringer M."/>
            <person name="Debat H.J."/>
            <person name="Wong I."/>
            <person name="Day J.C."/>
            <person name="Suvorov A."/>
            <person name="Silva C.J."/>
            <person name="Stanger-Hall K.F."/>
            <person name="Hall D.W."/>
            <person name="Schmitz R.J."/>
            <person name="Nelson D.R."/>
            <person name="Lewis S.M."/>
            <person name="Shigenobu S."/>
            <person name="Bybee S.M."/>
            <person name="Larracuente A.M."/>
            <person name="Oba Y."/>
            <person name="Weng J.K."/>
        </authorList>
    </citation>
    <scope>NUCLEOTIDE SEQUENCE [LARGE SCALE GENOMIC DNA]</scope>
    <source>
        <strain evidence="2">1611_PpyrPB1</strain>
        <tissue evidence="2">Whole body</tissue>
    </source>
</reference>
<accession>A0A5N4A0N4</accession>
<organism evidence="2 3">
    <name type="scientific">Photinus pyralis</name>
    <name type="common">Common eastern firefly</name>
    <name type="synonym">Lampyris pyralis</name>
    <dbReference type="NCBI Taxonomy" id="7054"/>
    <lineage>
        <taxon>Eukaryota</taxon>
        <taxon>Metazoa</taxon>
        <taxon>Ecdysozoa</taxon>
        <taxon>Arthropoda</taxon>
        <taxon>Hexapoda</taxon>
        <taxon>Insecta</taxon>
        <taxon>Pterygota</taxon>
        <taxon>Neoptera</taxon>
        <taxon>Endopterygota</taxon>
        <taxon>Coleoptera</taxon>
        <taxon>Polyphaga</taxon>
        <taxon>Elateriformia</taxon>
        <taxon>Elateroidea</taxon>
        <taxon>Lampyridae</taxon>
        <taxon>Lampyrinae</taxon>
        <taxon>Photinus</taxon>
    </lineage>
</organism>
<dbReference type="SUPFAM" id="SSF51735">
    <property type="entry name" value="NAD(P)-binding Rossmann-fold domains"/>
    <property type="match status" value="1"/>
</dbReference>
<dbReference type="Proteomes" id="UP000327044">
    <property type="component" value="Unassembled WGS sequence"/>
</dbReference>
<evidence type="ECO:0000313" key="3">
    <source>
        <dbReference type="Proteomes" id="UP000327044"/>
    </source>
</evidence>
<dbReference type="PRINTS" id="PR00081">
    <property type="entry name" value="GDHRDH"/>
</dbReference>
<dbReference type="InterPro" id="IPR036291">
    <property type="entry name" value="NAD(P)-bd_dom_sf"/>
</dbReference>
<dbReference type="AlphaFoldDB" id="A0A5N4A0N4"/>
<evidence type="ECO:0000313" key="2">
    <source>
        <dbReference type="EMBL" id="KAB0790861.1"/>
    </source>
</evidence>
<comment type="similarity">
    <text evidence="1">Belongs to the short-chain dehydrogenases/reductases (SDR) family.</text>
</comment>
<dbReference type="InterPro" id="IPR002347">
    <property type="entry name" value="SDR_fam"/>
</dbReference>
<dbReference type="EMBL" id="VVIM01000684">
    <property type="protein sequence ID" value="KAB0790861.1"/>
    <property type="molecule type" value="Genomic_DNA"/>
</dbReference>
<dbReference type="PRINTS" id="PR00080">
    <property type="entry name" value="SDRFAMILY"/>
</dbReference>
<keyword evidence="3" id="KW-1185">Reference proteome</keyword>
<dbReference type="Gene3D" id="3.40.50.720">
    <property type="entry name" value="NAD(P)-binding Rossmann-like Domain"/>
    <property type="match status" value="1"/>
</dbReference>
<name>A0A5N4A0N4_PHOPY</name>
<dbReference type="InParanoid" id="A0A5N4A0N4"/>
<evidence type="ECO:0000256" key="1">
    <source>
        <dbReference type="ARBA" id="ARBA00006484"/>
    </source>
</evidence>
<protein>
    <recommendedName>
        <fullName evidence="4">Dehydrogenase/reductase SDR family member 4</fullName>
    </recommendedName>
</protein>
<gene>
    <name evidence="2" type="ORF">PPYR_14948</name>
</gene>
<evidence type="ECO:0008006" key="4">
    <source>
        <dbReference type="Google" id="ProtNLM"/>
    </source>
</evidence>
<dbReference type="PANTHER" id="PTHR43943:SF2">
    <property type="entry name" value="DEHYDROGENASE_REDUCTASE 4"/>
    <property type="match status" value="1"/>
</dbReference>
<dbReference type="NCBIfam" id="NF005559">
    <property type="entry name" value="PRK07231.1"/>
    <property type="match status" value="1"/>
</dbReference>
<comment type="caution">
    <text evidence="2">The sequence shown here is derived from an EMBL/GenBank/DDBJ whole genome shotgun (WGS) entry which is preliminary data.</text>
</comment>
<dbReference type="PANTHER" id="PTHR43943">
    <property type="entry name" value="DEHYDROGENASE/REDUCTASE (SDR FAMILY) MEMBER 4"/>
    <property type="match status" value="1"/>
</dbReference>
<dbReference type="GO" id="GO:0004090">
    <property type="term" value="F:carbonyl reductase (NADPH) activity"/>
    <property type="evidence" value="ECO:0007669"/>
    <property type="project" value="TreeGrafter"/>
</dbReference>
<proteinExistence type="inferred from homology"/>
<dbReference type="Pfam" id="PF13561">
    <property type="entry name" value="adh_short_C2"/>
    <property type="match status" value="1"/>
</dbReference>
<dbReference type="OrthoDB" id="1669814at2759"/>
<sequence length="274" mass="30080">MLNYTLRLRRVAQTIWLPCRYASEAFTRRFEGKIAVLTASTQGIGLDTARRFALEGAKVLICSRKQKNVDEAVRTLANEGLDVKGVVCHVGKQEERDHLLNEAAKLGGIDILFANAAVNPVPGPIVECTEGVWDKIFDVNLKSTFFLAKESLPLMRQRQGGSIILMSTQSAYVPVQNIGIYGVSKTALLGLTKTMADELAEYNIRVNCVSPGYIDTNFVQILMDDMPKVLSRIPLRRVGRPKDVSGVITFLASDDADYITGESIIIAGGMTSRL</sequence>
<dbReference type="FunFam" id="3.40.50.720:FF:000084">
    <property type="entry name" value="Short-chain dehydrogenase reductase"/>
    <property type="match status" value="1"/>
</dbReference>